<sequence length="110" mass="12169">MSHIVIVRAFKLDDETSCSKLTRDCVMSSLGATFCGMLFKEITFQLIILLAAIMFIFFGMPLTICLSVVPVVIALTYAGTYVSFAAKLTEIDTEVANIPRLYMSNAFSCY</sequence>
<feature type="transmembrane region" description="Helical" evidence="1">
    <location>
        <begin position="46"/>
        <end position="78"/>
    </location>
</feature>
<keyword evidence="1" id="KW-0472">Membrane</keyword>
<dbReference type="EMBL" id="JADYXP020000006">
    <property type="protein sequence ID" value="KAL0121362.1"/>
    <property type="molecule type" value="Genomic_DNA"/>
</dbReference>
<evidence type="ECO:0000313" key="3">
    <source>
        <dbReference type="Proteomes" id="UP001430953"/>
    </source>
</evidence>
<reference evidence="2 3" key="1">
    <citation type="submission" date="2023-03" db="EMBL/GenBank/DDBJ databases">
        <title>High recombination rates correlate with genetic variation in Cardiocondyla obscurior ants.</title>
        <authorList>
            <person name="Errbii M."/>
        </authorList>
    </citation>
    <scope>NUCLEOTIDE SEQUENCE [LARGE SCALE GENOMIC DNA]</scope>
    <source>
        <strain evidence="2">Alpha-2009</strain>
        <tissue evidence="2">Whole body</tissue>
    </source>
</reference>
<keyword evidence="1" id="KW-1133">Transmembrane helix</keyword>
<dbReference type="AlphaFoldDB" id="A0AAW2G5E6"/>
<protein>
    <recommendedName>
        <fullName evidence="4">ABC transmembrane type-1 domain-containing protein</fullName>
    </recommendedName>
</protein>
<evidence type="ECO:0000313" key="2">
    <source>
        <dbReference type="EMBL" id="KAL0121362.1"/>
    </source>
</evidence>
<name>A0AAW2G5E6_9HYME</name>
<evidence type="ECO:0000256" key="1">
    <source>
        <dbReference type="SAM" id="Phobius"/>
    </source>
</evidence>
<proteinExistence type="predicted"/>
<keyword evidence="3" id="KW-1185">Reference proteome</keyword>
<accession>A0AAW2G5E6</accession>
<comment type="caution">
    <text evidence="2">The sequence shown here is derived from an EMBL/GenBank/DDBJ whole genome shotgun (WGS) entry which is preliminary data.</text>
</comment>
<gene>
    <name evidence="2" type="ORF">PUN28_006707</name>
</gene>
<evidence type="ECO:0008006" key="4">
    <source>
        <dbReference type="Google" id="ProtNLM"/>
    </source>
</evidence>
<organism evidence="2 3">
    <name type="scientific">Cardiocondyla obscurior</name>
    <dbReference type="NCBI Taxonomy" id="286306"/>
    <lineage>
        <taxon>Eukaryota</taxon>
        <taxon>Metazoa</taxon>
        <taxon>Ecdysozoa</taxon>
        <taxon>Arthropoda</taxon>
        <taxon>Hexapoda</taxon>
        <taxon>Insecta</taxon>
        <taxon>Pterygota</taxon>
        <taxon>Neoptera</taxon>
        <taxon>Endopterygota</taxon>
        <taxon>Hymenoptera</taxon>
        <taxon>Apocrita</taxon>
        <taxon>Aculeata</taxon>
        <taxon>Formicoidea</taxon>
        <taxon>Formicidae</taxon>
        <taxon>Myrmicinae</taxon>
        <taxon>Cardiocondyla</taxon>
    </lineage>
</organism>
<dbReference type="Proteomes" id="UP001430953">
    <property type="component" value="Unassembled WGS sequence"/>
</dbReference>
<keyword evidence="1" id="KW-0812">Transmembrane</keyword>